<keyword evidence="1" id="KW-0812">Transmembrane</keyword>
<reference evidence="2" key="1">
    <citation type="submission" date="2023-08" db="EMBL/GenBank/DDBJ databases">
        <title>Methanolobus mangrovi sp. nov. and Methanolobus sediminis sp. nov, two novel methylotrophic methanogens isolated from mangrove sediments in China.</title>
        <authorList>
            <person name="Zhou J."/>
        </authorList>
    </citation>
    <scope>NUCLEOTIDE SEQUENCE</scope>
    <source>
        <strain evidence="2">FTZ2</strain>
    </source>
</reference>
<dbReference type="Pfam" id="PF23922">
    <property type="entry name" value="DUF7261"/>
    <property type="match status" value="1"/>
</dbReference>
<dbReference type="InterPro" id="IPR055685">
    <property type="entry name" value="DUF7261"/>
</dbReference>
<dbReference type="Proteomes" id="UP001183006">
    <property type="component" value="Chromosome"/>
</dbReference>
<dbReference type="GeneID" id="84230302"/>
<dbReference type="AlphaFoldDB" id="A0AA51UE84"/>
<organism evidence="2 3">
    <name type="scientific">Methanolobus mangrovi</name>
    <dbReference type="NCBI Taxonomy" id="3072977"/>
    <lineage>
        <taxon>Archaea</taxon>
        <taxon>Methanobacteriati</taxon>
        <taxon>Methanobacteriota</taxon>
        <taxon>Stenosarchaea group</taxon>
        <taxon>Methanomicrobia</taxon>
        <taxon>Methanosarcinales</taxon>
        <taxon>Methanosarcinaceae</taxon>
        <taxon>Methanolobus</taxon>
    </lineage>
</organism>
<feature type="transmembrane region" description="Helical" evidence="1">
    <location>
        <begin position="20"/>
        <end position="42"/>
    </location>
</feature>
<dbReference type="EMBL" id="CP133594">
    <property type="protein sequence ID" value="WMW21550.1"/>
    <property type="molecule type" value="Genomic_DNA"/>
</dbReference>
<keyword evidence="1" id="KW-1133">Transmembrane helix</keyword>
<keyword evidence="1" id="KW-0472">Membrane</keyword>
<keyword evidence="3" id="KW-1185">Reference proteome</keyword>
<name>A0AA51UE84_9EURY</name>
<dbReference type="RefSeq" id="WP_309307336.1">
    <property type="nucleotide sequence ID" value="NZ_CP133594.1"/>
</dbReference>
<proteinExistence type="predicted"/>
<accession>A0AA51UE84</accession>
<evidence type="ECO:0000313" key="3">
    <source>
        <dbReference type="Proteomes" id="UP001183006"/>
    </source>
</evidence>
<evidence type="ECO:0000313" key="2">
    <source>
        <dbReference type="EMBL" id="WMW21550.1"/>
    </source>
</evidence>
<evidence type="ECO:0000256" key="1">
    <source>
        <dbReference type="SAM" id="Phobius"/>
    </source>
</evidence>
<sequence>MRTLKRDGIKELDERAQLLLIAGFAVGVGIVVLTIMLNNVIYASNIASESSIDTSRYDMANTVQMTSEAYEDAYRYAIEGTNLNSTKFEQYLDEYSETASKNYALSGLTFSFENNTLYEPYFSQNGLVDGNHDWTVISNVNTTDVFLLDIPDPAKLGNSSNSLLVTIDNESETIWSMELYNSNGTININVSYQSSILTYTASNYTSINVTGNEINNVNKVFHFEDNTEGTDYSINIFNGSNTVGYCTFSGNLTSGEEFVFARHSVVNPTVTMSSSEMSVTRNLPISLPGRNI</sequence>
<gene>
    <name evidence="2" type="ORF">RE476_09135</name>
</gene>
<protein>
    <submittedName>
        <fullName evidence="2">Uncharacterized protein</fullName>
    </submittedName>
</protein>
<dbReference type="KEGG" id="mmav:RE476_09135"/>